<protein>
    <recommendedName>
        <fullName evidence="3">Spc7 kinetochore protein domain-containing protein</fullName>
    </recommendedName>
</protein>
<proteinExistence type="predicted"/>
<feature type="compositionally biased region" description="Polar residues" evidence="2">
    <location>
        <begin position="900"/>
        <end position="915"/>
    </location>
</feature>
<feature type="region of interest" description="Disordered" evidence="2">
    <location>
        <begin position="778"/>
        <end position="803"/>
    </location>
</feature>
<feature type="compositionally biased region" description="Low complexity" evidence="2">
    <location>
        <begin position="672"/>
        <end position="689"/>
    </location>
</feature>
<feature type="region of interest" description="Disordered" evidence="2">
    <location>
        <begin position="1"/>
        <end position="298"/>
    </location>
</feature>
<dbReference type="EMBL" id="JAULSU010000001">
    <property type="protein sequence ID" value="KAK0632985.1"/>
    <property type="molecule type" value="Genomic_DNA"/>
</dbReference>
<dbReference type="SMART" id="SM00787">
    <property type="entry name" value="Spc7"/>
    <property type="match status" value="1"/>
</dbReference>
<evidence type="ECO:0000256" key="2">
    <source>
        <dbReference type="SAM" id="MobiDB-lite"/>
    </source>
</evidence>
<feature type="compositionally biased region" description="Acidic residues" evidence="2">
    <location>
        <begin position="849"/>
        <end position="859"/>
    </location>
</feature>
<dbReference type="GO" id="GO:0034501">
    <property type="term" value="P:protein localization to kinetochore"/>
    <property type="evidence" value="ECO:0007669"/>
    <property type="project" value="TreeGrafter"/>
</dbReference>
<feature type="region of interest" description="Disordered" evidence="2">
    <location>
        <begin position="818"/>
        <end position="918"/>
    </location>
</feature>
<evidence type="ECO:0000256" key="1">
    <source>
        <dbReference type="SAM" id="Coils"/>
    </source>
</evidence>
<keyword evidence="5" id="KW-1185">Reference proteome</keyword>
<feature type="compositionally biased region" description="Low complexity" evidence="2">
    <location>
        <begin position="183"/>
        <end position="202"/>
    </location>
</feature>
<keyword evidence="1" id="KW-0175">Coiled coil</keyword>
<feature type="compositionally biased region" description="Polar residues" evidence="2">
    <location>
        <begin position="106"/>
        <end position="116"/>
    </location>
</feature>
<evidence type="ECO:0000313" key="5">
    <source>
        <dbReference type="Proteomes" id="UP001175000"/>
    </source>
</evidence>
<dbReference type="Pfam" id="PF18210">
    <property type="entry name" value="Knl1_RWD_C"/>
    <property type="match status" value="1"/>
</dbReference>
<name>A0AA39XH40_9PEZI</name>
<feature type="region of interest" description="Disordered" evidence="2">
    <location>
        <begin position="354"/>
        <end position="388"/>
    </location>
</feature>
<feature type="region of interest" description="Disordered" evidence="2">
    <location>
        <begin position="440"/>
        <end position="464"/>
    </location>
</feature>
<dbReference type="GO" id="GO:0000776">
    <property type="term" value="C:kinetochore"/>
    <property type="evidence" value="ECO:0007669"/>
    <property type="project" value="TreeGrafter"/>
</dbReference>
<dbReference type="InterPro" id="IPR013253">
    <property type="entry name" value="Spc7_domain"/>
</dbReference>
<feature type="compositionally biased region" description="Basic and acidic residues" evidence="2">
    <location>
        <begin position="271"/>
        <end position="285"/>
    </location>
</feature>
<feature type="compositionally biased region" description="Polar residues" evidence="2">
    <location>
        <begin position="662"/>
        <end position="671"/>
    </location>
</feature>
<dbReference type="Proteomes" id="UP001175000">
    <property type="component" value="Unassembled WGS sequence"/>
</dbReference>
<accession>A0AA39XH40</accession>
<feature type="coiled-coil region" evidence="1">
    <location>
        <begin position="1128"/>
        <end position="1215"/>
    </location>
</feature>
<dbReference type="PANTHER" id="PTHR28260">
    <property type="entry name" value="SPINDLE POLE BODY COMPONENT SPC105"/>
    <property type="match status" value="1"/>
</dbReference>
<feature type="domain" description="Spc7 kinetochore protein" evidence="3">
    <location>
        <begin position="947"/>
        <end position="1266"/>
    </location>
</feature>
<dbReference type="InterPro" id="IPR040850">
    <property type="entry name" value="Knl1_RWD_C"/>
</dbReference>
<reference evidence="4" key="1">
    <citation type="submission" date="2023-06" db="EMBL/GenBank/DDBJ databases">
        <title>Genome-scale phylogeny and comparative genomics of the fungal order Sordariales.</title>
        <authorList>
            <consortium name="Lawrence Berkeley National Laboratory"/>
            <person name="Hensen N."/>
            <person name="Bonometti L."/>
            <person name="Westerberg I."/>
            <person name="Brannstrom I.O."/>
            <person name="Guillou S."/>
            <person name="Cros-Aarteil S."/>
            <person name="Calhoun S."/>
            <person name="Haridas S."/>
            <person name="Kuo A."/>
            <person name="Mondo S."/>
            <person name="Pangilinan J."/>
            <person name="Riley R."/>
            <person name="Labutti K."/>
            <person name="Andreopoulos B."/>
            <person name="Lipzen A."/>
            <person name="Chen C."/>
            <person name="Yanf M."/>
            <person name="Daum C."/>
            <person name="Ng V."/>
            <person name="Clum A."/>
            <person name="Steindorff A."/>
            <person name="Ohm R."/>
            <person name="Martin F."/>
            <person name="Silar P."/>
            <person name="Natvig D."/>
            <person name="Lalanne C."/>
            <person name="Gautier V."/>
            <person name="Ament-Velasquez S.L."/>
            <person name="Kruys A."/>
            <person name="Hutchinson M.I."/>
            <person name="Powell A.J."/>
            <person name="Barry K."/>
            <person name="Miller A.N."/>
            <person name="Grigoriev I.V."/>
            <person name="Debuchy R."/>
            <person name="Gladieux P."/>
            <person name="Thoren M.H."/>
            <person name="Johannesson H."/>
        </authorList>
    </citation>
    <scope>NUCLEOTIDE SEQUENCE</scope>
    <source>
        <strain evidence="4">CBS 606.72</strain>
    </source>
</reference>
<evidence type="ECO:0000313" key="4">
    <source>
        <dbReference type="EMBL" id="KAK0632985.1"/>
    </source>
</evidence>
<dbReference type="PANTHER" id="PTHR28260:SF1">
    <property type="entry name" value="SPINDLE POLE BODY COMPONENT SPC105"/>
    <property type="match status" value="1"/>
</dbReference>
<feature type="compositionally biased region" description="Acidic residues" evidence="2">
    <location>
        <begin position="286"/>
        <end position="297"/>
    </location>
</feature>
<dbReference type="Pfam" id="PF08317">
    <property type="entry name" value="Spc7"/>
    <property type="match status" value="1"/>
</dbReference>
<evidence type="ECO:0000259" key="3">
    <source>
        <dbReference type="SMART" id="SM00787"/>
    </source>
</evidence>
<dbReference type="GO" id="GO:1990758">
    <property type="term" value="P:mitotic sister chromatid biorientation"/>
    <property type="evidence" value="ECO:0007669"/>
    <property type="project" value="TreeGrafter"/>
</dbReference>
<sequence>MSSQGEATLPATRRSRKSIGGSSRKSSDKENATVDLGGTMEGASRKKLRSKSMGPGSLDILKSGTGNRRASLAVPSRPPPRSILKPTMPILPDIPPHKPKKHGASSGANAAETNEGSGAGTKVALRTEEEQQAAAREREERERAQMEKEINDRREARRKSLANRRVSFAAEATLHTFHEVEYAPDSTTSTDSTRRASSVAAPSPAPRPEEHHGSDASEPPSTPPEHVDEPESESPANQRDLHQRKHRRSSGAASLYNDEDETIASTVYDSDLEHADGVTEIHGEEMTDSSDSDEEDGTMMTVEAEEMTSASIASRYTYSGDSTTGDLDQKLRLATQRATTQRVDDEEEEVIAGFAGWGRKNSSNSSTENMTQEVKHLPAPPADNSDQGSDVEMTMEMDMDVTNAIGGILRPKEAPSNNEDDEGEEMDMDMSMDVTKALGGIIPKPKPQTRRKSIKPPSHQVEDTSFGEQTMEFTTAVGGIQGRVSDASHFTNDSNEDMSMELTTAVGNVLAGALAPSARRRTILSEDDDPSVMDMTVAVGRILPTGTAMEEDVDETMGMDMTMAVGGILKSSAPETRTAGRKAMELEADAPEPSVTASIELPQSPKRRASVNENGSHELAPFQGKGLRRSPARSASPKAKSPTGFSSSPVKEVSPKRDSAVKSRTPTRSKTPPSMIRSRSSSPVRSASPVKTTPRSPTKAKKLFHQDPSTGASTPRVVLTPQGRRLSGVGADRPGLGSPKVAQIFDRRGSIGDAATAFIPGQASSPRRTVAFADPRAMEAEVDKERRDEEEKENSRRILEREADGAQDTLTLREMIQGLSPKKNPLRGRKSLHVGSARGILGKRPAELADLDGDEQEDSDGVKRLKGHQGSPVKSVKLPSPPSKAETTTGRQTRSRLRNTGKSAMDSATPTTVSSPLKAITPKGYGRFKFVDDQPTNTMDFDHTTQANFDLQQDDDDGERIHLQDFLNMTSIRFMELTTTKRRHTVAPSAPRGSSASEDGKDVSFERCVVAGACTVPMLELYQHSCRELKKYISEGRRIVREIESETFVENPPLFREYMSASPEFKTIMDNQFKNVKSHARLLSKAMWYEWRMRLQEGLSEGLLQISDGMEEDDKVLRRKQELLDSILPAMMNRLEELETEQEDLEAVARELADCDPEELQRARDELVSMDADIAEKTKKIAELRALLEESEKGIQTLGQQKQQCLEEIKEAEKIREECRGWSSTEIGASKARTEELEKKHGWAITGISGTTVSMSYKREVELVFDISAFQQAGEKKGQQACHLDLWYIADKREPKPIPSTPEKEFFLQCIRDRIRGLPQATTPVNSLLKAVSAGWDKANTVANQVRFLNLTFPTAVSKTSDTSIDVKSSVLLVPLKTKVEVTVALQSTTNTDGLVVTVMPSARVLYGEQFNATKMTDFLSGKLGGPVVGGEGEKGEGKMSAWGDAVQELHRKLLARGQRAAAAATQQQ</sequence>
<dbReference type="InterPro" id="IPR033338">
    <property type="entry name" value="Spc105/Spc7"/>
</dbReference>
<feature type="region of interest" description="Disordered" evidence="2">
    <location>
        <begin position="586"/>
        <end position="740"/>
    </location>
</feature>
<dbReference type="Pfam" id="PF15402">
    <property type="entry name" value="MELT_2"/>
    <property type="match status" value="6"/>
</dbReference>
<feature type="compositionally biased region" description="Low complexity" evidence="2">
    <location>
        <begin position="632"/>
        <end position="642"/>
    </location>
</feature>
<feature type="compositionally biased region" description="Basic and acidic residues" evidence="2">
    <location>
        <begin position="125"/>
        <end position="155"/>
    </location>
</feature>
<gene>
    <name evidence="4" type="ORF">B0T14DRAFT_560618</name>
</gene>
<feature type="compositionally biased region" description="Polar residues" evidence="2">
    <location>
        <begin position="360"/>
        <end position="372"/>
    </location>
</feature>
<dbReference type="SMART" id="SM01315">
    <property type="entry name" value="Spc7_N"/>
    <property type="match status" value="1"/>
</dbReference>
<dbReference type="GO" id="GO:0007094">
    <property type="term" value="P:mitotic spindle assembly checkpoint signaling"/>
    <property type="evidence" value="ECO:0007669"/>
    <property type="project" value="TreeGrafter"/>
</dbReference>
<organism evidence="4 5">
    <name type="scientific">Immersiella caudata</name>
    <dbReference type="NCBI Taxonomy" id="314043"/>
    <lineage>
        <taxon>Eukaryota</taxon>
        <taxon>Fungi</taxon>
        <taxon>Dikarya</taxon>
        <taxon>Ascomycota</taxon>
        <taxon>Pezizomycotina</taxon>
        <taxon>Sordariomycetes</taxon>
        <taxon>Sordariomycetidae</taxon>
        <taxon>Sordariales</taxon>
        <taxon>Lasiosphaeriaceae</taxon>
        <taxon>Immersiella</taxon>
    </lineage>
</organism>
<comment type="caution">
    <text evidence="4">The sequence shown here is derived from an EMBL/GenBank/DDBJ whole genome shotgun (WGS) entry which is preliminary data.</text>
</comment>